<dbReference type="InterPro" id="IPR000182">
    <property type="entry name" value="GNAT_dom"/>
</dbReference>
<dbReference type="SUPFAM" id="SSF55729">
    <property type="entry name" value="Acyl-CoA N-acyltransferases (Nat)"/>
    <property type="match status" value="1"/>
</dbReference>
<accession>A0ABV4D1Y2</accession>
<protein>
    <submittedName>
        <fullName evidence="2">GNAT family N-acetyltransferase</fullName>
    </submittedName>
</protein>
<evidence type="ECO:0000313" key="3">
    <source>
        <dbReference type="Proteomes" id="UP001565283"/>
    </source>
</evidence>
<dbReference type="Gene3D" id="3.40.630.30">
    <property type="match status" value="1"/>
</dbReference>
<dbReference type="RefSeq" id="WP_251712299.1">
    <property type="nucleotide sequence ID" value="NZ_CALPDE010000004.1"/>
</dbReference>
<dbReference type="InterPro" id="IPR016181">
    <property type="entry name" value="Acyl_CoA_acyltransferase"/>
</dbReference>
<dbReference type="EMBL" id="JBCLSH010000002">
    <property type="protein sequence ID" value="MEY8442834.1"/>
    <property type="molecule type" value="Genomic_DNA"/>
</dbReference>
<comment type="caution">
    <text evidence="2">The sequence shown here is derived from an EMBL/GenBank/DDBJ whole genome shotgun (WGS) entry which is preliminary data.</text>
</comment>
<dbReference type="PANTHER" id="PTHR43792">
    <property type="entry name" value="GNAT FAMILY, PUTATIVE (AFU_ORTHOLOGUE AFUA_3G00765)-RELATED-RELATED"/>
    <property type="match status" value="1"/>
</dbReference>
<proteinExistence type="predicted"/>
<dbReference type="PROSITE" id="PS51186">
    <property type="entry name" value="GNAT"/>
    <property type="match status" value="1"/>
</dbReference>
<name>A0ABV4D1Y2_9LACT</name>
<sequence length="185" mass="21568">MKDRQITLAELQVFETERLAFRKIELSDKEDMFEYASDPEVARYVSFPEHKSLEMTEESIVNYFIPNRLICWGIVDKQSGKMIGTIDLRLEGDQAIFGWVLNRKFWGRGLMPEAAAYLRDLAFNQLEVQVITAEHDAENPKSGRVMEKIGMRKIGQVYTYIAKEKRSVLCDYWALTKAEYQALRK</sequence>
<dbReference type="InterPro" id="IPR051531">
    <property type="entry name" value="N-acetyltransferase"/>
</dbReference>
<dbReference type="Pfam" id="PF13302">
    <property type="entry name" value="Acetyltransf_3"/>
    <property type="match status" value="1"/>
</dbReference>
<organism evidence="2 3">
    <name type="scientific">Lactococcus ileimucosae</name>
    <dbReference type="NCBI Taxonomy" id="2941329"/>
    <lineage>
        <taxon>Bacteria</taxon>
        <taxon>Bacillati</taxon>
        <taxon>Bacillota</taxon>
        <taxon>Bacilli</taxon>
        <taxon>Lactobacillales</taxon>
        <taxon>Streptococcaceae</taxon>
        <taxon>Lactococcus</taxon>
    </lineage>
</organism>
<keyword evidence="3" id="KW-1185">Reference proteome</keyword>
<dbReference type="Proteomes" id="UP001565283">
    <property type="component" value="Unassembled WGS sequence"/>
</dbReference>
<gene>
    <name evidence="2" type="ORF">AALA52_00930</name>
</gene>
<evidence type="ECO:0000259" key="1">
    <source>
        <dbReference type="PROSITE" id="PS51186"/>
    </source>
</evidence>
<feature type="domain" description="N-acetyltransferase" evidence="1">
    <location>
        <begin position="19"/>
        <end position="179"/>
    </location>
</feature>
<evidence type="ECO:0000313" key="2">
    <source>
        <dbReference type="EMBL" id="MEY8442834.1"/>
    </source>
</evidence>
<reference evidence="2 3" key="1">
    <citation type="submission" date="2024-03" db="EMBL/GenBank/DDBJ databases">
        <title>Mouse gut bacterial collection (mGBC) of GemPharmatech.</title>
        <authorList>
            <person name="He Y."/>
            <person name="Dong L."/>
            <person name="Wu D."/>
            <person name="Gao X."/>
            <person name="Lin Z."/>
        </authorList>
    </citation>
    <scope>NUCLEOTIDE SEQUENCE [LARGE SCALE GENOMIC DNA]</scope>
    <source>
        <strain evidence="2 3">61-15</strain>
    </source>
</reference>